<dbReference type="OrthoDB" id="3197423at2"/>
<dbReference type="RefSeq" id="WP_129191698.1">
    <property type="nucleotide sequence ID" value="NZ_CP035491.1"/>
</dbReference>
<keyword evidence="5" id="KW-1185">Reference proteome</keyword>
<evidence type="ECO:0000256" key="2">
    <source>
        <dbReference type="ARBA" id="ARBA00022840"/>
    </source>
</evidence>
<evidence type="ECO:0000313" key="5">
    <source>
        <dbReference type="Proteomes" id="UP000291259"/>
    </source>
</evidence>
<dbReference type="GO" id="GO:0006355">
    <property type="term" value="P:regulation of DNA-templated transcription"/>
    <property type="evidence" value="ECO:0007669"/>
    <property type="project" value="InterPro"/>
</dbReference>
<dbReference type="InterPro" id="IPR016032">
    <property type="entry name" value="Sig_transdc_resp-reg_C-effctor"/>
</dbReference>
<dbReference type="GO" id="GO:0004016">
    <property type="term" value="F:adenylate cyclase activity"/>
    <property type="evidence" value="ECO:0007669"/>
    <property type="project" value="TreeGrafter"/>
</dbReference>
<dbReference type="GO" id="GO:0005524">
    <property type="term" value="F:ATP binding"/>
    <property type="evidence" value="ECO:0007669"/>
    <property type="project" value="UniProtKB-KW"/>
</dbReference>
<dbReference type="PANTHER" id="PTHR16305:SF28">
    <property type="entry name" value="GUANYLATE CYCLASE DOMAIN-CONTAINING PROTEIN"/>
    <property type="match status" value="1"/>
</dbReference>
<proteinExistence type="predicted"/>
<accession>A0A4V0YHB7</accession>
<evidence type="ECO:0000259" key="3">
    <source>
        <dbReference type="PROSITE" id="PS50043"/>
    </source>
</evidence>
<dbReference type="SMART" id="SM00421">
    <property type="entry name" value="HTH_LUXR"/>
    <property type="match status" value="1"/>
</dbReference>
<dbReference type="GO" id="GO:0005737">
    <property type="term" value="C:cytoplasm"/>
    <property type="evidence" value="ECO:0007669"/>
    <property type="project" value="TreeGrafter"/>
</dbReference>
<dbReference type="Gene3D" id="1.10.10.10">
    <property type="entry name" value="Winged helix-like DNA-binding domain superfamily/Winged helix DNA-binding domain"/>
    <property type="match status" value="1"/>
</dbReference>
<gene>
    <name evidence="4" type="ORF">ET445_13245</name>
</gene>
<name>A0A4V0YHB7_9MICO</name>
<evidence type="ECO:0000256" key="1">
    <source>
        <dbReference type="ARBA" id="ARBA00022741"/>
    </source>
</evidence>
<feature type="domain" description="HTH luxR-type" evidence="3">
    <location>
        <begin position="800"/>
        <end position="864"/>
    </location>
</feature>
<keyword evidence="1" id="KW-0547">Nucleotide-binding</keyword>
<dbReference type="SUPFAM" id="SSF46894">
    <property type="entry name" value="C-terminal effector domain of the bipartite response regulators"/>
    <property type="match status" value="1"/>
</dbReference>
<dbReference type="SUPFAM" id="SSF52540">
    <property type="entry name" value="P-loop containing nucleoside triphosphate hydrolases"/>
    <property type="match status" value="1"/>
</dbReference>
<keyword evidence="2" id="KW-0067">ATP-binding</keyword>
<dbReference type="Pfam" id="PF00196">
    <property type="entry name" value="GerE"/>
    <property type="match status" value="1"/>
</dbReference>
<reference evidence="4 5" key="1">
    <citation type="submission" date="2019-01" db="EMBL/GenBank/DDBJ databases">
        <title>Genome sequencing of strain FW100M-8.</title>
        <authorList>
            <person name="Heo J."/>
            <person name="Kim S.-J."/>
            <person name="Kim J.-S."/>
            <person name="Hong S.-B."/>
            <person name="Kwon S.-W."/>
        </authorList>
    </citation>
    <scope>NUCLEOTIDE SEQUENCE [LARGE SCALE GENOMIC DNA]</scope>
    <source>
        <strain evidence="4 5">FW100M-8</strain>
    </source>
</reference>
<dbReference type="CDD" id="cd06170">
    <property type="entry name" value="LuxR_C_like"/>
    <property type="match status" value="1"/>
</dbReference>
<dbReference type="InterPro" id="IPR027417">
    <property type="entry name" value="P-loop_NTPase"/>
</dbReference>
<dbReference type="GO" id="GO:0003677">
    <property type="term" value="F:DNA binding"/>
    <property type="evidence" value="ECO:0007669"/>
    <property type="project" value="InterPro"/>
</dbReference>
<evidence type="ECO:0000313" key="4">
    <source>
        <dbReference type="EMBL" id="QAY74151.1"/>
    </source>
</evidence>
<organism evidence="4 5">
    <name type="scientific">Agromyces protaetiae</name>
    <dbReference type="NCBI Taxonomy" id="2509455"/>
    <lineage>
        <taxon>Bacteria</taxon>
        <taxon>Bacillati</taxon>
        <taxon>Actinomycetota</taxon>
        <taxon>Actinomycetes</taxon>
        <taxon>Micrococcales</taxon>
        <taxon>Microbacteriaceae</taxon>
        <taxon>Agromyces</taxon>
    </lineage>
</organism>
<dbReference type="EMBL" id="CP035491">
    <property type="protein sequence ID" value="QAY74151.1"/>
    <property type="molecule type" value="Genomic_DNA"/>
</dbReference>
<dbReference type="KEGG" id="agf:ET445_13245"/>
<protein>
    <submittedName>
        <fullName evidence="4">LuxR family transcriptional regulator</fullName>
    </submittedName>
</protein>
<dbReference type="Proteomes" id="UP000291259">
    <property type="component" value="Chromosome"/>
</dbReference>
<dbReference type="InterPro" id="IPR036388">
    <property type="entry name" value="WH-like_DNA-bd_sf"/>
</dbReference>
<dbReference type="PROSITE" id="PS50043">
    <property type="entry name" value="HTH_LUXR_2"/>
    <property type="match status" value="1"/>
</dbReference>
<dbReference type="PANTHER" id="PTHR16305">
    <property type="entry name" value="TESTICULAR SOLUBLE ADENYLYL CYCLASE"/>
    <property type="match status" value="1"/>
</dbReference>
<dbReference type="AlphaFoldDB" id="A0A4V0YHB7"/>
<sequence>MFRAVRRDDLMAAVDAAIGGGARVILLAGPAGIGKSFVLETLAAAVERRGDRVDRVWGTAALSDVPGGALAHLVAPSADIATMLAGLVRNVAPILCVDDLDQCDPLSVAMLERLAREPGRLTLATMRSENGLPPDRIRDFVDRSAARIVVVGPLVARQVSELVTGVLDDEVHGDLVDEVWRRTGGNPLYATQLLLSARETGAIARRGGLWVVDGPLGAPASLRAALLARLDGLGPAACDAAEFLAAMGETRLDRVESSGRAVGSRELLQAGVATIHGERIALAHPLFAEAVTSRTDPLRRRELLREHFAAERSSKFPDQVRLALLAIQIDEDVPAGALVRAARLAMAGADTRTALVLALAALQTARGDIRIEALGFAADAQMQLGRGAEARDLLEQALGRTAPGPRALLLTALLHVVLTWGCHDPSASAEMLAAQVKRYPRWTPVVGELFAVLESDRLVYEGRPASALAVLEGGSAGGHGTDLIGRIAAATRFAPHLEARMATARAQALIQLGRAEEALAALDVDVFTARAELLDEQVPSWRADVENARAHALRDLDPERARVVGEGAYRTADDLGLVQAKAWAAFMQSGAALFAGRLDDAAEWARRARALAESGGMPACRRLADAYLDIATGSRGLIEPRADGGAEPAPAATGFLWHQTLIGDAWRARASGRLARAARIMAEAHAAAAGDGALMSVAFIAHERVRMGERGVSSVLAELPGAGPLLVARRLLARGVDENDAGLLHRAADAFERLGMPLFAAEALAVAAGEQSGRARAAAQHRASLLAEAAGSPATPLLARASARPVLTPREQDIAERAIVRTSSEIASELYLSVRTVDTHLGRVYTKLGISSRRDLAEALGVSD</sequence>
<dbReference type="InterPro" id="IPR000792">
    <property type="entry name" value="Tscrpt_reg_LuxR_C"/>
</dbReference>